<feature type="compositionally biased region" description="Basic and acidic residues" evidence="1">
    <location>
        <begin position="14"/>
        <end position="34"/>
    </location>
</feature>
<proteinExistence type="predicted"/>
<name>A0A6J4LFW3_9ACTN</name>
<dbReference type="EMBL" id="CADCTS010000435">
    <property type="protein sequence ID" value="CAA9329617.1"/>
    <property type="molecule type" value="Genomic_DNA"/>
</dbReference>
<feature type="non-terminal residue" evidence="2">
    <location>
        <position position="48"/>
    </location>
</feature>
<organism evidence="2">
    <name type="scientific">uncultured Friedmanniella sp</name>
    <dbReference type="NCBI Taxonomy" id="335381"/>
    <lineage>
        <taxon>Bacteria</taxon>
        <taxon>Bacillati</taxon>
        <taxon>Actinomycetota</taxon>
        <taxon>Actinomycetes</taxon>
        <taxon>Propionibacteriales</taxon>
        <taxon>Nocardioidaceae</taxon>
        <taxon>Friedmanniella</taxon>
        <taxon>environmental samples</taxon>
    </lineage>
</organism>
<dbReference type="AlphaFoldDB" id="A0A6J4LFW3"/>
<accession>A0A6J4LFW3</accession>
<feature type="region of interest" description="Disordered" evidence="1">
    <location>
        <begin position="1"/>
        <end position="48"/>
    </location>
</feature>
<protein>
    <submittedName>
        <fullName evidence="2">Uncharacterized protein</fullName>
    </submittedName>
</protein>
<sequence>AGQDRPRLPVGGLEGRRVGHVDQSHLEHHGRDPRAGGPGVRSPGHRAL</sequence>
<gene>
    <name evidence="2" type="ORF">AVDCRST_MAG48-3071</name>
</gene>
<feature type="non-terminal residue" evidence="2">
    <location>
        <position position="1"/>
    </location>
</feature>
<evidence type="ECO:0000256" key="1">
    <source>
        <dbReference type="SAM" id="MobiDB-lite"/>
    </source>
</evidence>
<reference evidence="2" key="1">
    <citation type="submission" date="2020-02" db="EMBL/GenBank/DDBJ databases">
        <authorList>
            <person name="Meier V. D."/>
        </authorList>
    </citation>
    <scope>NUCLEOTIDE SEQUENCE</scope>
    <source>
        <strain evidence="2">AVDCRST_MAG48</strain>
    </source>
</reference>
<evidence type="ECO:0000313" key="2">
    <source>
        <dbReference type="EMBL" id="CAA9329617.1"/>
    </source>
</evidence>